<dbReference type="EMBL" id="CP098755">
    <property type="protein sequence ID" value="USG65602.1"/>
    <property type="molecule type" value="Genomic_DNA"/>
</dbReference>
<dbReference type="NCBIfam" id="TIGR01350">
    <property type="entry name" value="lipoamide_DH"/>
    <property type="match status" value="1"/>
</dbReference>
<gene>
    <name evidence="16" type="primary">lpdA</name>
    <name evidence="16" type="ORF">NDK47_26465</name>
</gene>
<dbReference type="PROSITE" id="PS00076">
    <property type="entry name" value="PYRIDINE_REDOX_1"/>
    <property type="match status" value="1"/>
</dbReference>
<evidence type="ECO:0000259" key="15">
    <source>
        <dbReference type="Pfam" id="PF07992"/>
    </source>
</evidence>
<dbReference type="PANTHER" id="PTHR22912">
    <property type="entry name" value="DISULFIDE OXIDOREDUCTASE"/>
    <property type="match status" value="1"/>
</dbReference>
<dbReference type="PIRSF" id="PIRSF000350">
    <property type="entry name" value="Mercury_reductase_MerA"/>
    <property type="match status" value="1"/>
</dbReference>
<organism evidence="16 17">
    <name type="scientific">Brevibacillus ruminantium</name>
    <dbReference type="NCBI Taxonomy" id="2950604"/>
    <lineage>
        <taxon>Bacteria</taxon>
        <taxon>Bacillati</taxon>
        <taxon>Bacillota</taxon>
        <taxon>Bacilli</taxon>
        <taxon>Bacillales</taxon>
        <taxon>Paenibacillaceae</taxon>
        <taxon>Brevibacillus</taxon>
    </lineage>
</organism>
<evidence type="ECO:0000256" key="7">
    <source>
        <dbReference type="ARBA" id="ARBA00022827"/>
    </source>
</evidence>
<dbReference type="InterPro" id="IPR050151">
    <property type="entry name" value="Class-I_Pyr_Nuc-Dis_Oxidored"/>
</dbReference>
<evidence type="ECO:0000256" key="1">
    <source>
        <dbReference type="ARBA" id="ARBA00004496"/>
    </source>
</evidence>
<dbReference type="PANTHER" id="PTHR22912:SF217">
    <property type="entry name" value="DIHYDROLIPOYL DEHYDROGENASE"/>
    <property type="match status" value="1"/>
</dbReference>
<dbReference type="SUPFAM" id="SSF51905">
    <property type="entry name" value="FAD/NAD(P)-binding domain"/>
    <property type="match status" value="1"/>
</dbReference>
<dbReference type="PRINTS" id="PR00411">
    <property type="entry name" value="PNDRDTASEI"/>
</dbReference>
<dbReference type="PRINTS" id="PR00368">
    <property type="entry name" value="FADPNR"/>
</dbReference>
<keyword evidence="9 13" id="KW-0520">NAD</keyword>
<dbReference type="Pfam" id="PF02852">
    <property type="entry name" value="Pyr_redox_dim"/>
    <property type="match status" value="1"/>
</dbReference>
<evidence type="ECO:0000256" key="13">
    <source>
        <dbReference type="RuleBase" id="RU003692"/>
    </source>
</evidence>
<keyword evidence="8 13" id="KW-0560">Oxidoreductase</keyword>
<comment type="similarity">
    <text evidence="2 13">Belongs to the class-I pyridine nucleotide-disulfide oxidoreductase family.</text>
</comment>
<evidence type="ECO:0000256" key="3">
    <source>
        <dbReference type="ARBA" id="ARBA00012608"/>
    </source>
</evidence>
<dbReference type="Pfam" id="PF07992">
    <property type="entry name" value="Pyr_redox_2"/>
    <property type="match status" value="1"/>
</dbReference>
<evidence type="ECO:0000256" key="11">
    <source>
        <dbReference type="ARBA" id="ARBA00023284"/>
    </source>
</evidence>
<evidence type="ECO:0000313" key="16">
    <source>
        <dbReference type="EMBL" id="USG65602.1"/>
    </source>
</evidence>
<dbReference type="Proteomes" id="UP001056500">
    <property type="component" value="Chromosome"/>
</dbReference>
<sequence length="456" mass="47921">MKKRLIVIGGGPGGYTAALRASQLGAEVTLIEKGELGGTCLNVGCIPTKSLLESSQVWAKSRQWYPEATAREVPWSSILKRKELAVSQLRKGVQGLLRAGKIKVIKGTASLAGGKTVTVAGEEALSLQADAIILATGSRPSLPPIEGMNLPGVVTSDELLSIQSLPKRLAIIGGGVIGVELATVCSELGVSVHVIEAADRILPNMDTQISQQLKDHLEKQKVVFSLGKKLEKILEKGGGSLELSLSGGESVEADLVLVAVGRAAVLEPLQLERAGVEVVRGKVKVNAYQQTNQPGIYAIGDCASPIMLAHVAMAEGKIAAEHALGLAVEPLNYDLVPQGIYSHPEAAMVGLTSEEARNRGFDIEEGIFPLMASGKALVSGETTGFLKVIADKKYGRLLGIHLLAPHATEMISEASLGLTLEATIDEIIKTVYPHPTIAEGIQEAALAIKGQAIHLP</sequence>
<evidence type="ECO:0000256" key="12">
    <source>
        <dbReference type="ARBA" id="ARBA00049187"/>
    </source>
</evidence>
<dbReference type="InterPro" id="IPR023753">
    <property type="entry name" value="FAD/NAD-binding_dom"/>
</dbReference>
<dbReference type="SUPFAM" id="SSF55424">
    <property type="entry name" value="FAD/NAD-linked reductases, dimerisation (C-terminal) domain"/>
    <property type="match status" value="1"/>
</dbReference>
<accession>A0ABY4WEV3</accession>
<proteinExistence type="inferred from homology"/>
<dbReference type="InterPro" id="IPR006258">
    <property type="entry name" value="Lipoamide_DH"/>
</dbReference>
<evidence type="ECO:0000256" key="9">
    <source>
        <dbReference type="ARBA" id="ARBA00023027"/>
    </source>
</evidence>
<keyword evidence="11 13" id="KW-0676">Redox-active center</keyword>
<evidence type="ECO:0000256" key="4">
    <source>
        <dbReference type="ARBA" id="ARBA00016961"/>
    </source>
</evidence>
<dbReference type="GO" id="GO:0004148">
    <property type="term" value="F:dihydrolipoyl dehydrogenase (NADH) activity"/>
    <property type="evidence" value="ECO:0007669"/>
    <property type="project" value="UniProtKB-EC"/>
</dbReference>
<comment type="cofactor">
    <cofactor evidence="13">
        <name>FAD</name>
        <dbReference type="ChEBI" id="CHEBI:57692"/>
    </cofactor>
    <text evidence="13">Binds 1 FAD per subunit.</text>
</comment>
<dbReference type="RefSeq" id="WP_251872688.1">
    <property type="nucleotide sequence ID" value="NZ_CP098755.1"/>
</dbReference>
<feature type="domain" description="Pyridine nucleotide-disulphide oxidoreductase dimerisation" evidence="14">
    <location>
        <begin position="336"/>
        <end position="445"/>
    </location>
</feature>
<protein>
    <recommendedName>
        <fullName evidence="4 13">Dihydrolipoyl dehydrogenase</fullName>
        <ecNumber evidence="3 13">1.8.1.4</ecNumber>
    </recommendedName>
</protein>
<dbReference type="InterPro" id="IPR001100">
    <property type="entry name" value="Pyr_nuc-diS_OxRdtase"/>
</dbReference>
<evidence type="ECO:0000313" key="17">
    <source>
        <dbReference type="Proteomes" id="UP001056500"/>
    </source>
</evidence>
<evidence type="ECO:0000256" key="6">
    <source>
        <dbReference type="ARBA" id="ARBA00022630"/>
    </source>
</evidence>
<evidence type="ECO:0000256" key="2">
    <source>
        <dbReference type="ARBA" id="ARBA00007532"/>
    </source>
</evidence>
<evidence type="ECO:0000256" key="8">
    <source>
        <dbReference type="ARBA" id="ARBA00023002"/>
    </source>
</evidence>
<dbReference type="InterPro" id="IPR016156">
    <property type="entry name" value="FAD/NAD-linked_Rdtase_dimer_sf"/>
</dbReference>
<comment type="catalytic activity">
    <reaction evidence="12 13">
        <text>N(6)-[(R)-dihydrolipoyl]-L-lysyl-[protein] + NAD(+) = N(6)-[(R)-lipoyl]-L-lysyl-[protein] + NADH + H(+)</text>
        <dbReference type="Rhea" id="RHEA:15045"/>
        <dbReference type="Rhea" id="RHEA-COMP:10474"/>
        <dbReference type="Rhea" id="RHEA-COMP:10475"/>
        <dbReference type="ChEBI" id="CHEBI:15378"/>
        <dbReference type="ChEBI" id="CHEBI:57540"/>
        <dbReference type="ChEBI" id="CHEBI:57945"/>
        <dbReference type="ChEBI" id="CHEBI:83099"/>
        <dbReference type="ChEBI" id="CHEBI:83100"/>
        <dbReference type="EC" id="1.8.1.4"/>
    </reaction>
</comment>
<comment type="subcellular location">
    <subcellularLocation>
        <location evidence="1">Cytoplasm</location>
    </subcellularLocation>
</comment>
<dbReference type="InterPro" id="IPR036188">
    <property type="entry name" value="FAD/NAD-bd_sf"/>
</dbReference>
<dbReference type="Gene3D" id="3.30.390.30">
    <property type="match status" value="1"/>
</dbReference>
<dbReference type="InterPro" id="IPR004099">
    <property type="entry name" value="Pyr_nucl-diS_OxRdtase_dimer"/>
</dbReference>
<reference evidence="16" key="1">
    <citation type="submission" date="2022-06" db="EMBL/GenBank/DDBJ databases">
        <title>Genome sequencing of Brevibacillus sp. BB3-R1.</title>
        <authorList>
            <person name="Heo J."/>
            <person name="Lee D."/>
            <person name="Won M."/>
            <person name="Han B.-H."/>
            <person name="Hong S.-B."/>
            <person name="Kwon S.-W."/>
        </authorList>
    </citation>
    <scope>NUCLEOTIDE SEQUENCE</scope>
    <source>
        <strain evidence="16">BB3-R1</strain>
    </source>
</reference>
<keyword evidence="10" id="KW-1015">Disulfide bond</keyword>
<evidence type="ECO:0000256" key="5">
    <source>
        <dbReference type="ARBA" id="ARBA00022490"/>
    </source>
</evidence>
<evidence type="ECO:0000256" key="10">
    <source>
        <dbReference type="ARBA" id="ARBA00023157"/>
    </source>
</evidence>
<dbReference type="EC" id="1.8.1.4" evidence="3 13"/>
<keyword evidence="17" id="KW-1185">Reference proteome</keyword>
<keyword evidence="6 13" id="KW-0285">Flavoprotein</keyword>
<name>A0ABY4WEV3_9BACL</name>
<dbReference type="Gene3D" id="3.50.50.60">
    <property type="entry name" value="FAD/NAD(P)-binding domain"/>
    <property type="match status" value="2"/>
</dbReference>
<keyword evidence="5" id="KW-0963">Cytoplasm</keyword>
<feature type="domain" description="FAD/NAD(P)-binding" evidence="15">
    <location>
        <begin position="4"/>
        <end position="316"/>
    </location>
</feature>
<keyword evidence="7 13" id="KW-0274">FAD</keyword>
<evidence type="ECO:0000259" key="14">
    <source>
        <dbReference type="Pfam" id="PF02852"/>
    </source>
</evidence>
<comment type="miscellaneous">
    <text evidence="13">The active site is a redox-active disulfide bond.</text>
</comment>
<dbReference type="InterPro" id="IPR012999">
    <property type="entry name" value="Pyr_OxRdtase_I_AS"/>
</dbReference>